<evidence type="ECO:0000313" key="3">
    <source>
        <dbReference type="EMBL" id="MVN92544.1"/>
    </source>
</evidence>
<gene>
    <name evidence="3" type="ORF">GO816_15505</name>
</gene>
<dbReference type="SUPFAM" id="SSF48452">
    <property type="entry name" value="TPR-like"/>
    <property type="match status" value="1"/>
</dbReference>
<feature type="chain" id="PRO_5026123333" evidence="2">
    <location>
        <begin position="21"/>
        <end position="493"/>
    </location>
</feature>
<dbReference type="Pfam" id="PF13181">
    <property type="entry name" value="TPR_8"/>
    <property type="match status" value="1"/>
</dbReference>
<name>A0A6I4IRB4_9SPHI</name>
<dbReference type="PROSITE" id="PS50005">
    <property type="entry name" value="TPR"/>
    <property type="match status" value="1"/>
</dbReference>
<reference evidence="3 4" key="1">
    <citation type="submission" date="2019-12" db="EMBL/GenBank/DDBJ databases">
        <title>Mucilaginibacter sp. HME9299 genome sequencing and assembly.</title>
        <authorList>
            <person name="Kang H."/>
            <person name="Kim H."/>
            <person name="Joh K."/>
        </authorList>
    </citation>
    <scope>NUCLEOTIDE SEQUENCE [LARGE SCALE GENOMIC DNA]</scope>
    <source>
        <strain evidence="3 4">HME9299</strain>
    </source>
</reference>
<dbReference type="RefSeq" id="WP_157542855.1">
    <property type="nucleotide sequence ID" value="NZ_WQLA01000006.1"/>
</dbReference>
<evidence type="ECO:0000256" key="2">
    <source>
        <dbReference type="SAM" id="SignalP"/>
    </source>
</evidence>
<dbReference type="SMART" id="SM00028">
    <property type="entry name" value="TPR"/>
    <property type="match status" value="2"/>
</dbReference>
<dbReference type="InterPro" id="IPR019734">
    <property type="entry name" value="TPR_rpt"/>
</dbReference>
<accession>A0A6I4IRB4</accession>
<dbReference type="InterPro" id="IPR011990">
    <property type="entry name" value="TPR-like_helical_dom_sf"/>
</dbReference>
<comment type="caution">
    <text evidence="3">The sequence shown here is derived from an EMBL/GenBank/DDBJ whole genome shotgun (WGS) entry which is preliminary data.</text>
</comment>
<keyword evidence="1" id="KW-0802">TPR repeat</keyword>
<feature type="repeat" description="TPR" evidence="1">
    <location>
        <begin position="403"/>
        <end position="436"/>
    </location>
</feature>
<feature type="signal peptide" evidence="2">
    <location>
        <begin position="1"/>
        <end position="20"/>
    </location>
</feature>
<evidence type="ECO:0000256" key="1">
    <source>
        <dbReference type="PROSITE-ProRule" id="PRU00339"/>
    </source>
</evidence>
<sequence length="493" mass="56377">MTKRLRLFIPLLFWGLQCFANFDVNANCTKAYKCILQFKLKAARQAIDAEKSMHPQNSFAILLDDYYDYFWMLSTESKSDYDRLKENKSKRLNKLEDEDKTSPYYNFALAQVNLHWALLHARFGDNSAAGFAINRAYKQLNENQKKFPAFLPDDIPLGMVNVALGALPDGALKSVLNIFGIKGSITSGINLLQNATLHLPKSAHAMYYDEAVFYTTYLQTDVVNDEQAYNKMLQYTTGMDNSNLLKSYIQGYIALRTGHSNEAVHFLKKAPEGSEYQPYPYLDYLAGLARMNVSDKSAGNYFNKFLQTNKGVNYIKDAYLHLAWEALLDGNEKRYNAFVQFVKTKGYTYNEKDKRALKEIAGVPYNTTLLQARLWFDGGLYDKALNILKGKDAGSFTVKDDKAEYYYRLARVYEAMDKNMPALENYQQAIVTGKTSNTYFGPMSALRAGNIYEQLKDSAKAVSYYKLAIDFKNHDQENSIEHKAKEGLKRLKR</sequence>
<proteinExistence type="predicted"/>
<dbReference type="Proteomes" id="UP000434850">
    <property type="component" value="Unassembled WGS sequence"/>
</dbReference>
<evidence type="ECO:0000313" key="4">
    <source>
        <dbReference type="Proteomes" id="UP000434850"/>
    </source>
</evidence>
<keyword evidence="4" id="KW-1185">Reference proteome</keyword>
<dbReference type="EMBL" id="WQLA01000006">
    <property type="protein sequence ID" value="MVN92544.1"/>
    <property type="molecule type" value="Genomic_DNA"/>
</dbReference>
<protein>
    <submittedName>
        <fullName evidence="3">Tetratricopeptide repeat protein</fullName>
    </submittedName>
</protein>
<dbReference type="Gene3D" id="1.25.40.10">
    <property type="entry name" value="Tetratricopeptide repeat domain"/>
    <property type="match status" value="1"/>
</dbReference>
<dbReference type="OrthoDB" id="1466726at2"/>
<organism evidence="3 4">
    <name type="scientific">Mucilaginibacter aquatilis</name>
    <dbReference type="NCBI Taxonomy" id="1517760"/>
    <lineage>
        <taxon>Bacteria</taxon>
        <taxon>Pseudomonadati</taxon>
        <taxon>Bacteroidota</taxon>
        <taxon>Sphingobacteriia</taxon>
        <taxon>Sphingobacteriales</taxon>
        <taxon>Sphingobacteriaceae</taxon>
        <taxon>Mucilaginibacter</taxon>
    </lineage>
</organism>
<keyword evidence="2" id="KW-0732">Signal</keyword>
<dbReference type="AlphaFoldDB" id="A0A6I4IRB4"/>